<evidence type="ECO:0000313" key="1">
    <source>
        <dbReference type="EMBL" id="KAG8175560.1"/>
    </source>
</evidence>
<protein>
    <recommendedName>
        <fullName evidence="3">Reverse transcriptase domain-containing protein</fullName>
    </recommendedName>
</protein>
<name>A0AAV6TU58_9ARAC</name>
<gene>
    <name evidence="1" type="ORF">JTE90_018853</name>
</gene>
<reference evidence="1 2" key="1">
    <citation type="journal article" date="2022" name="Nat. Ecol. Evol.">
        <title>A masculinizing supergene underlies an exaggerated male reproductive morph in a spider.</title>
        <authorList>
            <person name="Hendrickx F."/>
            <person name="De Corte Z."/>
            <person name="Sonet G."/>
            <person name="Van Belleghem S.M."/>
            <person name="Kostlbacher S."/>
            <person name="Vangestel C."/>
        </authorList>
    </citation>
    <scope>NUCLEOTIDE SEQUENCE [LARGE SCALE GENOMIC DNA]</scope>
    <source>
        <strain evidence="1">W744_W776</strain>
    </source>
</reference>
<dbReference type="EMBL" id="JAFNEN010000983">
    <property type="protein sequence ID" value="KAG8175560.1"/>
    <property type="molecule type" value="Genomic_DNA"/>
</dbReference>
<comment type="caution">
    <text evidence="1">The sequence shown here is derived from an EMBL/GenBank/DDBJ whole genome shotgun (WGS) entry which is preliminary data.</text>
</comment>
<proteinExistence type="predicted"/>
<organism evidence="1 2">
    <name type="scientific">Oedothorax gibbosus</name>
    <dbReference type="NCBI Taxonomy" id="931172"/>
    <lineage>
        <taxon>Eukaryota</taxon>
        <taxon>Metazoa</taxon>
        <taxon>Ecdysozoa</taxon>
        <taxon>Arthropoda</taxon>
        <taxon>Chelicerata</taxon>
        <taxon>Arachnida</taxon>
        <taxon>Araneae</taxon>
        <taxon>Araneomorphae</taxon>
        <taxon>Entelegynae</taxon>
        <taxon>Araneoidea</taxon>
        <taxon>Linyphiidae</taxon>
        <taxon>Erigoninae</taxon>
        <taxon>Oedothorax</taxon>
    </lineage>
</organism>
<dbReference type="AlphaFoldDB" id="A0AAV6TU58"/>
<evidence type="ECO:0008006" key="3">
    <source>
        <dbReference type="Google" id="ProtNLM"/>
    </source>
</evidence>
<sequence>MDLENAFGAFSHDLIFEGLKRAGLPNMCIGLIRSLYTNARCNIRTTAGLTEAIPMQAGILASREFNSVAGKLRFSLMLMTSCWWPPDAATLQKGLTRLEGAATLASLRFKPRKCATLYISQRPPAVLAFYIYGQSLPLLSNDAAYKYLGVKVGLSAKQDYTANIRGEECNP</sequence>
<evidence type="ECO:0000313" key="2">
    <source>
        <dbReference type="Proteomes" id="UP000827092"/>
    </source>
</evidence>
<accession>A0AAV6TU58</accession>
<keyword evidence="2" id="KW-1185">Reference proteome</keyword>
<dbReference type="Proteomes" id="UP000827092">
    <property type="component" value="Unassembled WGS sequence"/>
</dbReference>